<reference evidence="4" key="1">
    <citation type="journal article" date="2021" name="PeerJ">
        <title>Extensive microbial diversity within the chicken gut microbiome revealed by metagenomics and culture.</title>
        <authorList>
            <person name="Gilroy R."/>
            <person name="Ravi A."/>
            <person name="Getino M."/>
            <person name="Pursley I."/>
            <person name="Horton D.L."/>
            <person name="Alikhan N.F."/>
            <person name="Baker D."/>
            <person name="Gharbi K."/>
            <person name="Hall N."/>
            <person name="Watson M."/>
            <person name="Adriaenssens E.M."/>
            <person name="Foster-Nyarko E."/>
            <person name="Jarju S."/>
            <person name="Secka A."/>
            <person name="Antonio M."/>
            <person name="Oren A."/>
            <person name="Chaudhuri R.R."/>
            <person name="La Ragione R."/>
            <person name="Hildebrand F."/>
            <person name="Pallen M.J."/>
        </authorList>
    </citation>
    <scope>NUCLEOTIDE SEQUENCE</scope>
    <source>
        <strain evidence="4">CHK169-4300</strain>
    </source>
</reference>
<dbReference type="GO" id="GO:0051301">
    <property type="term" value="P:cell division"/>
    <property type="evidence" value="ECO:0007669"/>
    <property type="project" value="UniProtKB-KW"/>
</dbReference>
<dbReference type="Proteomes" id="UP000824106">
    <property type="component" value="Unassembled WGS sequence"/>
</dbReference>
<evidence type="ECO:0000256" key="3">
    <source>
        <dbReference type="SAM" id="Phobius"/>
    </source>
</evidence>
<keyword evidence="1" id="KW-0175">Coiled coil</keyword>
<keyword evidence="3" id="KW-0472">Membrane</keyword>
<dbReference type="EMBL" id="DXAZ01000040">
    <property type="protein sequence ID" value="HIZ70698.1"/>
    <property type="molecule type" value="Genomic_DNA"/>
</dbReference>
<comment type="caution">
    <text evidence="4">The sequence shown here is derived from an EMBL/GenBank/DDBJ whole genome shotgun (WGS) entry which is preliminary data.</text>
</comment>
<keyword evidence="4" id="KW-0132">Cell division</keyword>
<evidence type="ECO:0000256" key="2">
    <source>
        <dbReference type="SAM" id="MobiDB-lite"/>
    </source>
</evidence>
<dbReference type="Pfam" id="PF04977">
    <property type="entry name" value="DivIC"/>
    <property type="match status" value="1"/>
</dbReference>
<keyword evidence="3" id="KW-1133">Transmembrane helix</keyword>
<dbReference type="InterPro" id="IPR007060">
    <property type="entry name" value="FtsL/DivIC"/>
</dbReference>
<keyword evidence="4" id="KW-0131">Cell cycle</keyword>
<keyword evidence="3" id="KW-0812">Transmembrane</keyword>
<reference evidence="4" key="2">
    <citation type="submission" date="2021-04" db="EMBL/GenBank/DDBJ databases">
        <authorList>
            <person name="Gilroy R."/>
        </authorList>
    </citation>
    <scope>NUCLEOTIDE SEQUENCE</scope>
    <source>
        <strain evidence="4">CHK169-4300</strain>
    </source>
</reference>
<feature type="coiled-coil region" evidence="1">
    <location>
        <begin position="69"/>
        <end position="96"/>
    </location>
</feature>
<protein>
    <submittedName>
        <fullName evidence="4">Cell division protein FtsL</fullName>
    </submittedName>
</protein>
<dbReference type="PANTHER" id="PTHR40027:SF1">
    <property type="entry name" value="CELL DIVISION PROTEIN DIVIC"/>
    <property type="match status" value="1"/>
</dbReference>
<evidence type="ECO:0000256" key="1">
    <source>
        <dbReference type="SAM" id="Coils"/>
    </source>
</evidence>
<feature type="region of interest" description="Disordered" evidence="2">
    <location>
        <begin position="120"/>
        <end position="145"/>
    </location>
</feature>
<gene>
    <name evidence="4" type="ORF">H9808_02890</name>
</gene>
<proteinExistence type="predicted"/>
<dbReference type="AlphaFoldDB" id="A0A9D2G156"/>
<organism evidence="4 5">
    <name type="scientific">Candidatus Atopostipes pullistercoris</name>
    <dbReference type="NCBI Taxonomy" id="2838467"/>
    <lineage>
        <taxon>Bacteria</taxon>
        <taxon>Bacillati</taxon>
        <taxon>Bacillota</taxon>
        <taxon>Bacilli</taxon>
        <taxon>Lactobacillales</taxon>
        <taxon>Carnobacteriaceae</taxon>
        <taxon>Atopostipes</taxon>
    </lineage>
</organism>
<feature type="transmembrane region" description="Helical" evidence="3">
    <location>
        <begin position="35"/>
        <end position="56"/>
    </location>
</feature>
<name>A0A9D2G156_9LACT</name>
<accession>A0A9D2G156</accession>
<dbReference type="InterPro" id="IPR039076">
    <property type="entry name" value="DivIC"/>
</dbReference>
<dbReference type="PANTHER" id="PTHR40027">
    <property type="entry name" value="CELL DIVISION PROTEIN DIVIC"/>
    <property type="match status" value="1"/>
</dbReference>
<sequence>MKHKENKNVTQLDTYSADKTLDSIRQRKRKRFVRIRTLSIIFVGFILIGFTSMPLINNKRATKEYTKTHTQVVGELEDLKEEQKQLEYEVSLLEDEEYIAKLARQELNVSKPNEILINIPEKEEAKSDNDSLSEEEKLEKNDEES</sequence>
<evidence type="ECO:0000313" key="5">
    <source>
        <dbReference type="Proteomes" id="UP000824106"/>
    </source>
</evidence>
<evidence type="ECO:0000313" key="4">
    <source>
        <dbReference type="EMBL" id="HIZ70698.1"/>
    </source>
</evidence>